<reference evidence="1" key="1">
    <citation type="journal article" date="2023" name="Science">
        <title>Genome structures resolve the early diversification of teleost fishes.</title>
        <authorList>
            <person name="Parey E."/>
            <person name="Louis A."/>
            <person name="Montfort J."/>
            <person name="Bouchez O."/>
            <person name="Roques C."/>
            <person name="Iampietro C."/>
            <person name="Lluch J."/>
            <person name="Castinel A."/>
            <person name="Donnadieu C."/>
            <person name="Desvignes T."/>
            <person name="Floi Bucao C."/>
            <person name="Jouanno E."/>
            <person name="Wen M."/>
            <person name="Mejri S."/>
            <person name="Dirks R."/>
            <person name="Jansen H."/>
            <person name="Henkel C."/>
            <person name="Chen W.J."/>
            <person name="Zahm M."/>
            <person name="Cabau C."/>
            <person name="Klopp C."/>
            <person name="Thompson A.W."/>
            <person name="Robinson-Rechavi M."/>
            <person name="Braasch I."/>
            <person name="Lecointre G."/>
            <person name="Bobe J."/>
            <person name="Postlethwait J.H."/>
            <person name="Berthelot C."/>
            <person name="Roest Crollius H."/>
            <person name="Guiguen Y."/>
        </authorList>
    </citation>
    <scope>NUCLEOTIDE SEQUENCE</scope>
    <source>
        <strain evidence="1">WJC10195</strain>
    </source>
</reference>
<dbReference type="AlphaFoldDB" id="A0A9Q1GAZ8"/>
<protein>
    <submittedName>
        <fullName evidence="1">Uncharacterized protein</fullName>
    </submittedName>
</protein>
<evidence type="ECO:0000313" key="1">
    <source>
        <dbReference type="EMBL" id="KAJ8380855.1"/>
    </source>
</evidence>
<gene>
    <name evidence="1" type="ORF">SKAU_G00016330</name>
</gene>
<comment type="caution">
    <text evidence="1">The sequence shown here is derived from an EMBL/GenBank/DDBJ whole genome shotgun (WGS) entry which is preliminary data.</text>
</comment>
<proteinExistence type="predicted"/>
<dbReference type="EMBL" id="JAINUF010000001">
    <property type="protein sequence ID" value="KAJ8380855.1"/>
    <property type="molecule type" value="Genomic_DNA"/>
</dbReference>
<sequence>MHTLLKQGLHLKFCHPVFRSNGNAAVMLRSIMHRHAGLQSAVSAGTIRIQYQIVGRIHAQWNSVLASLAALQLHLQHVSQELSFSKEQKKAISFTLGSVKPFLCRDLIPAMA</sequence>
<dbReference type="Proteomes" id="UP001152622">
    <property type="component" value="Chromosome 1"/>
</dbReference>
<evidence type="ECO:0000313" key="2">
    <source>
        <dbReference type="Proteomes" id="UP001152622"/>
    </source>
</evidence>
<accession>A0A9Q1GAZ8</accession>
<keyword evidence="2" id="KW-1185">Reference proteome</keyword>
<name>A0A9Q1GAZ8_SYNKA</name>
<organism evidence="1 2">
    <name type="scientific">Synaphobranchus kaupii</name>
    <name type="common">Kaup's arrowtooth eel</name>
    <dbReference type="NCBI Taxonomy" id="118154"/>
    <lineage>
        <taxon>Eukaryota</taxon>
        <taxon>Metazoa</taxon>
        <taxon>Chordata</taxon>
        <taxon>Craniata</taxon>
        <taxon>Vertebrata</taxon>
        <taxon>Euteleostomi</taxon>
        <taxon>Actinopterygii</taxon>
        <taxon>Neopterygii</taxon>
        <taxon>Teleostei</taxon>
        <taxon>Anguilliformes</taxon>
        <taxon>Synaphobranchidae</taxon>
        <taxon>Synaphobranchus</taxon>
    </lineage>
</organism>